<dbReference type="InterPro" id="IPR029044">
    <property type="entry name" value="Nucleotide-diphossugar_trans"/>
</dbReference>
<evidence type="ECO:0000313" key="2">
    <source>
        <dbReference type="Proteomes" id="UP000056090"/>
    </source>
</evidence>
<reference evidence="1 2" key="1">
    <citation type="submission" date="2014-06" db="EMBL/GenBank/DDBJ databases">
        <title>Genomes of Alteromonas australica, a world apart.</title>
        <authorList>
            <person name="Gonzaga A."/>
            <person name="Lopez-Perez M."/>
            <person name="Rodriguez-Valera F."/>
        </authorList>
    </citation>
    <scope>NUCLEOTIDE SEQUENCE [LARGE SCALE GENOMIC DNA]</scope>
    <source>
        <strain evidence="1 2">H 17</strain>
    </source>
</reference>
<dbReference type="RefSeq" id="WP_044058196.1">
    <property type="nucleotide sequence ID" value="NZ_CBCSKJ010000007.1"/>
</dbReference>
<dbReference type="KEGG" id="aal:EP13_16630"/>
<proteinExistence type="predicted"/>
<sequence length="301" mass="34165">MSIYSLHEKGLLDVKETGNATVSPDLTLAFAFDRGYAECFKVMLASMAEHGVLCRNPIVIYTDDEQLANDPIVAMAADRISVLAGDRKSMLYTLAKDNVKRPERANWNRGTFLKWCIFEKQETSKLLFLDVDMLTLGSLKGLLDAYPNTPLVTCPQFQQSIRTENTDAQLKSMLEGNFDNKHKNRINSGVMLVNSELLNHEFFNEITQFASERISIHEQGLLSEYFTKNRNMLGMASSRYNYQDSYLRMASESVYTDILANISVIHYAGSVKPWMDTSKPVETMPSISIWQHYKKLASNVL</sequence>
<dbReference type="Proteomes" id="UP000056090">
    <property type="component" value="Chromosome"/>
</dbReference>
<dbReference type="EMBL" id="CP008849">
    <property type="protein sequence ID" value="AIG00176.1"/>
    <property type="molecule type" value="Genomic_DNA"/>
</dbReference>
<dbReference type="PANTHER" id="PTHR11183">
    <property type="entry name" value="GLYCOGENIN SUBFAMILY MEMBER"/>
    <property type="match status" value="1"/>
</dbReference>
<evidence type="ECO:0000313" key="1">
    <source>
        <dbReference type="EMBL" id="AIG00176.1"/>
    </source>
</evidence>
<dbReference type="GeneID" id="78256510"/>
<name>A0A075P5G8_9ALTE</name>
<accession>A0A075P5G8</accession>
<dbReference type="AlphaFoldDB" id="A0A075P5G8"/>
<keyword evidence="2" id="KW-1185">Reference proteome</keyword>
<dbReference type="Pfam" id="PF01501">
    <property type="entry name" value="Glyco_transf_8"/>
    <property type="match status" value="1"/>
</dbReference>
<dbReference type="InterPro" id="IPR002495">
    <property type="entry name" value="Glyco_trans_8"/>
</dbReference>
<dbReference type="GO" id="GO:0016757">
    <property type="term" value="F:glycosyltransferase activity"/>
    <property type="evidence" value="ECO:0007669"/>
    <property type="project" value="InterPro"/>
</dbReference>
<dbReference type="InterPro" id="IPR050587">
    <property type="entry name" value="GNT1/Glycosyltrans_8"/>
</dbReference>
<dbReference type="SUPFAM" id="SSF53448">
    <property type="entry name" value="Nucleotide-diphospho-sugar transferases"/>
    <property type="match status" value="1"/>
</dbReference>
<protein>
    <recommendedName>
        <fullName evidence="3">Glycosyl transferase</fullName>
    </recommendedName>
</protein>
<organism evidence="1 2">
    <name type="scientific">Alteromonas australica</name>
    <dbReference type="NCBI Taxonomy" id="589873"/>
    <lineage>
        <taxon>Bacteria</taxon>
        <taxon>Pseudomonadati</taxon>
        <taxon>Pseudomonadota</taxon>
        <taxon>Gammaproteobacteria</taxon>
        <taxon>Alteromonadales</taxon>
        <taxon>Alteromonadaceae</taxon>
        <taxon>Alteromonas/Salinimonas group</taxon>
        <taxon>Alteromonas</taxon>
    </lineage>
</organism>
<dbReference type="Gene3D" id="3.90.550.10">
    <property type="entry name" value="Spore Coat Polysaccharide Biosynthesis Protein SpsA, Chain A"/>
    <property type="match status" value="1"/>
</dbReference>
<evidence type="ECO:0008006" key="3">
    <source>
        <dbReference type="Google" id="ProtNLM"/>
    </source>
</evidence>
<gene>
    <name evidence="1" type="ORF">EP13_16630</name>
</gene>